<keyword evidence="2" id="KW-0175">Coiled coil</keyword>
<dbReference type="CDD" id="cd08690">
    <property type="entry name" value="C2_Freud-1"/>
    <property type="match status" value="1"/>
</dbReference>
<feature type="compositionally biased region" description="Pro residues" evidence="4">
    <location>
        <begin position="257"/>
        <end position="274"/>
    </location>
</feature>
<dbReference type="InterPro" id="IPR039725">
    <property type="entry name" value="CC2D1A/B"/>
</dbReference>
<evidence type="ECO:0000256" key="4">
    <source>
        <dbReference type="SAM" id="MobiDB-lite"/>
    </source>
</evidence>
<dbReference type="AlphaFoldDB" id="A0AA35LHK2"/>
<evidence type="ECO:0000259" key="5">
    <source>
        <dbReference type="PROSITE" id="PS50004"/>
    </source>
</evidence>
<dbReference type="SUPFAM" id="SSF49562">
    <property type="entry name" value="C2 domain (Calcium/lipid-binding domain, CaLB)"/>
    <property type="match status" value="1"/>
</dbReference>
<feature type="compositionally biased region" description="Low complexity" evidence="4">
    <location>
        <begin position="292"/>
        <end position="301"/>
    </location>
</feature>
<comment type="similarity">
    <text evidence="1">Belongs to the CC2D1 family.</text>
</comment>
<evidence type="ECO:0000313" key="7">
    <source>
        <dbReference type="Proteomes" id="UP001178461"/>
    </source>
</evidence>
<dbReference type="Proteomes" id="UP001178461">
    <property type="component" value="Chromosome 17"/>
</dbReference>
<protein>
    <recommendedName>
        <fullName evidence="3">Coiled-coil and C2 domain-containing protein 1B</fullName>
    </recommendedName>
</protein>
<gene>
    <name evidence="6" type="ORF">PODLI_1B016152</name>
</gene>
<proteinExistence type="inferred from homology"/>
<feature type="region of interest" description="Disordered" evidence="4">
    <location>
        <begin position="458"/>
        <end position="555"/>
    </location>
</feature>
<dbReference type="SMART" id="SM00239">
    <property type="entry name" value="C2"/>
    <property type="match status" value="1"/>
</dbReference>
<dbReference type="InterPro" id="IPR035892">
    <property type="entry name" value="C2_domain_sf"/>
</dbReference>
<dbReference type="EMBL" id="OX395142">
    <property type="protein sequence ID" value="CAI5796188.1"/>
    <property type="molecule type" value="Genomic_DNA"/>
</dbReference>
<evidence type="ECO:0000256" key="3">
    <source>
        <dbReference type="ARBA" id="ARBA00068693"/>
    </source>
</evidence>
<dbReference type="Pfam" id="PF00168">
    <property type="entry name" value="C2"/>
    <property type="match status" value="1"/>
</dbReference>
<feature type="region of interest" description="Disordered" evidence="4">
    <location>
        <begin position="178"/>
        <end position="304"/>
    </location>
</feature>
<name>A0AA35LHK2_9SAUR</name>
<feature type="compositionally biased region" description="Acidic residues" evidence="4">
    <location>
        <begin position="82"/>
        <end position="112"/>
    </location>
</feature>
<evidence type="ECO:0000256" key="2">
    <source>
        <dbReference type="ARBA" id="ARBA00023054"/>
    </source>
</evidence>
<dbReference type="PANTHER" id="PTHR13076">
    <property type="entry name" value="COILED-COIL AND C2 DOMAIN-CONTAINING PROTEIN 1-LIKE"/>
    <property type="match status" value="1"/>
</dbReference>
<accession>A0AA35LHK2</accession>
<dbReference type="SMART" id="SM00685">
    <property type="entry name" value="DM14"/>
    <property type="match status" value="4"/>
</dbReference>
<dbReference type="FunFam" id="2.60.40.150:FF:000104">
    <property type="entry name" value="coiled-coil and C2 domain-containing protein 1B"/>
    <property type="match status" value="1"/>
</dbReference>
<feature type="domain" description="C2" evidence="5">
    <location>
        <begin position="704"/>
        <end position="838"/>
    </location>
</feature>
<feature type="compositionally biased region" description="Polar residues" evidence="4">
    <location>
        <begin position="125"/>
        <end position="137"/>
    </location>
</feature>
<dbReference type="InterPro" id="IPR006608">
    <property type="entry name" value="CC2D1A/B_DM14"/>
</dbReference>
<feature type="region of interest" description="Disordered" evidence="4">
    <location>
        <begin position="1"/>
        <end position="20"/>
    </location>
</feature>
<evidence type="ECO:0000313" key="6">
    <source>
        <dbReference type="EMBL" id="CAI5796188.1"/>
    </source>
</evidence>
<dbReference type="InterPro" id="IPR037772">
    <property type="entry name" value="C2_Freud"/>
</dbReference>
<feature type="region of interest" description="Disordered" evidence="4">
    <location>
        <begin position="353"/>
        <end position="381"/>
    </location>
</feature>
<feature type="compositionally biased region" description="Low complexity" evidence="4">
    <location>
        <begin position="513"/>
        <end position="525"/>
    </location>
</feature>
<reference evidence="6" key="1">
    <citation type="submission" date="2022-12" db="EMBL/GenBank/DDBJ databases">
        <authorList>
            <person name="Alioto T."/>
            <person name="Alioto T."/>
            <person name="Gomez Garrido J."/>
        </authorList>
    </citation>
    <scope>NUCLEOTIDE SEQUENCE</scope>
</reference>
<evidence type="ECO:0000256" key="1">
    <source>
        <dbReference type="ARBA" id="ARBA00010672"/>
    </source>
</evidence>
<dbReference type="PANTHER" id="PTHR13076:SF8">
    <property type="entry name" value="COILED-COIL AND C2 DOMAIN-CONTAINING PROTEIN 1A"/>
    <property type="match status" value="1"/>
</dbReference>
<feature type="compositionally biased region" description="Polar residues" evidence="4">
    <location>
        <begin position="198"/>
        <end position="223"/>
    </location>
</feature>
<organism evidence="6 7">
    <name type="scientific">Podarcis lilfordi</name>
    <name type="common">Lilford's wall lizard</name>
    <dbReference type="NCBI Taxonomy" id="74358"/>
    <lineage>
        <taxon>Eukaryota</taxon>
        <taxon>Metazoa</taxon>
        <taxon>Chordata</taxon>
        <taxon>Craniata</taxon>
        <taxon>Vertebrata</taxon>
        <taxon>Euteleostomi</taxon>
        <taxon>Lepidosauria</taxon>
        <taxon>Squamata</taxon>
        <taxon>Bifurcata</taxon>
        <taxon>Unidentata</taxon>
        <taxon>Episquamata</taxon>
        <taxon>Laterata</taxon>
        <taxon>Lacertibaenia</taxon>
        <taxon>Lacertidae</taxon>
        <taxon>Podarcis</taxon>
    </lineage>
</organism>
<dbReference type="PROSITE" id="PS50004">
    <property type="entry name" value="C2"/>
    <property type="match status" value="1"/>
</dbReference>
<feature type="region of interest" description="Disordered" evidence="4">
    <location>
        <begin position="82"/>
        <end position="137"/>
    </location>
</feature>
<feature type="compositionally biased region" description="Low complexity" evidence="4">
    <location>
        <begin position="233"/>
        <end position="256"/>
    </location>
</feature>
<dbReference type="Pfam" id="PF21528">
    <property type="entry name" value="CC2D1A-B_DM14"/>
    <property type="match status" value="3"/>
</dbReference>
<dbReference type="InterPro" id="IPR000008">
    <property type="entry name" value="C2_dom"/>
</dbReference>
<keyword evidence="7" id="KW-1185">Reference proteome</keyword>
<dbReference type="GO" id="GO:0001227">
    <property type="term" value="F:DNA-binding transcription repressor activity, RNA polymerase II-specific"/>
    <property type="evidence" value="ECO:0007669"/>
    <property type="project" value="InterPro"/>
</dbReference>
<feature type="compositionally biased region" description="Low complexity" evidence="4">
    <location>
        <begin position="537"/>
        <end position="551"/>
    </location>
</feature>
<dbReference type="Gene3D" id="2.60.40.150">
    <property type="entry name" value="C2 domain"/>
    <property type="match status" value="1"/>
</dbReference>
<sequence>MNRNRKPPSGGKGAATPRQMGLLLDFSPEGLMASDGEDDHELEAEFLAIVGGQPDPKRKPNGKTPLPMEAIERMAAFCMKDLDEEDGVEEEDLEDDDELLAELNEVLEEDAETKDAPTLSPAPVKTNNTPADSSSTESILLERLAMYKAAAANAKQANESSKVRRYERGIKTLENLLTSVKKGKKIDEDEIPPPVSTGKVTNSQQQGSPLETAPASQVSSALDETTIVANHLPPESSPAAPEQPPSRVLPLPELSPKLPPPVLPKPKISPPPPVSLRSPEAPQEKSATVAPSPSLDSKSSSTQVLLQARQREYKLAALRAKQEGSIEMATKYYRIAKSLDPLLASVGKGEAVDLSHLPPPPDQLPKEMLSPSVPQSPVATATTPLAQAATPLAPGVSSAGDVPPPPRDIMEALQQRMDRYKTAAAQAKSKGDDRKARMHERIVKQYQEAIRAHKAGKPVEFGDLPVPPGFPPIQGMESSPGDQSFVGILETAMKLANEEDEDAEEAKKPDHPNQPASSKPASSPQPKLPPQPGSRVAPAAPKATGAGKSASKVNTKAQQQLTFLETRRKQLMQAALRAKQQNDIEGAKMFLRQAKGLDPMIEASQSGLPVDITKVPQAPVNKEDFTLAQRRGANISPETAAQYMELVKIMRQQHEMCMSFSKQFTHLGNIAETTKFEKMAEDCKKNMEILKQAHAKGFPLPKYHYEQRTFSVVKIFPELNSNDMVLSVVKGINLPAPPGMSPNDLDAFVRFEFPYPNAEEAQKDKTNVIKNSNSPEFQEKFKLFINRGHRGLKRAIQTKGIKFEVVHKGGLFKTDRVVGTAQLKLDALETACELREILELLDGRRPTGGKLEVIVRLREPLTSQQLETTTEKWLVIDPLTMPPVALPKPKPAIAPGKDVGSSKPVCTLHSFNVLAFDKERLEKKMAGYKQVGQRPPNDLVEQHQNVIRMIQWQKSQLQHGGPAVMKEYLTQLERYQQWYTEAARRLGSEGKRDAAKDALYKRNLVEGELQKFRK</sequence>